<name>A0ABR3QUA9_9PLEO</name>
<reference evidence="3 4" key="1">
    <citation type="submission" date="2024-02" db="EMBL/GenBank/DDBJ databases">
        <title>De novo assembly and annotation of 12 fungi associated with fruit tree decline syndrome in Ontario, Canada.</title>
        <authorList>
            <person name="Sulman M."/>
            <person name="Ellouze W."/>
            <person name="Ilyukhin E."/>
        </authorList>
    </citation>
    <scope>NUCLEOTIDE SEQUENCE [LARGE SCALE GENOMIC DNA]</scope>
    <source>
        <strain evidence="3 4">M42-189</strain>
    </source>
</reference>
<dbReference type="PANTHER" id="PTHR24320:SF272">
    <property type="entry name" value="NAD(P)-BINDING ROSSMANN-FOLD SUPERFAMILY PROTEIN"/>
    <property type="match status" value="1"/>
</dbReference>
<dbReference type="PANTHER" id="PTHR24320">
    <property type="entry name" value="RETINOL DEHYDROGENASE"/>
    <property type="match status" value="1"/>
</dbReference>
<organism evidence="3 4">
    <name type="scientific">Paraconiothyrium brasiliense</name>
    <dbReference type="NCBI Taxonomy" id="300254"/>
    <lineage>
        <taxon>Eukaryota</taxon>
        <taxon>Fungi</taxon>
        <taxon>Dikarya</taxon>
        <taxon>Ascomycota</taxon>
        <taxon>Pezizomycotina</taxon>
        <taxon>Dothideomycetes</taxon>
        <taxon>Pleosporomycetidae</taxon>
        <taxon>Pleosporales</taxon>
        <taxon>Massarineae</taxon>
        <taxon>Didymosphaeriaceae</taxon>
        <taxon>Paraconiothyrium</taxon>
    </lineage>
</organism>
<evidence type="ECO:0000313" key="3">
    <source>
        <dbReference type="EMBL" id="KAL1595751.1"/>
    </source>
</evidence>
<comment type="similarity">
    <text evidence="1">Belongs to the short-chain dehydrogenases/reductases (SDR) family.</text>
</comment>
<sequence length="334" mass="35758">MGRYTAVHANPSGAGDTRPTALQIIQDEGLEGKLAGKVIVLTGATSGIGLETARALSATGATLLLTARDRKKAEESLAGILDPGRISIIDMENASFSSVRAAAQQILSQSHGKVNIFIANAGIMGTPELKLTEDGHESQFSVNHLSHFLLFHLLKDALLAASTPDFNSRAVFVASSAHRGGRLPASDDYSFQKTPYKHEAAYSNSKLANVYTASFIDRHYGAMGLHATSLHPGGILTNIARSLDPAAMDAIKNMPHLIPMFKSAEQGAATTVVAAVGKEWEGKGGKYLEDCEEAKRGTDDGDVFQLGYTSWTYDEGEEERLWRDSLQLVGVEDV</sequence>
<dbReference type="Pfam" id="PF00106">
    <property type="entry name" value="adh_short"/>
    <property type="match status" value="1"/>
</dbReference>
<dbReference type="EMBL" id="JAKJXO020000015">
    <property type="protein sequence ID" value="KAL1595751.1"/>
    <property type="molecule type" value="Genomic_DNA"/>
</dbReference>
<dbReference type="Proteomes" id="UP001521785">
    <property type="component" value="Unassembled WGS sequence"/>
</dbReference>
<evidence type="ECO:0000256" key="2">
    <source>
        <dbReference type="ARBA" id="ARBA00023002"/>
    </source>
</evidence>
<comment type="caution">
    <text evidence="3">The sequence shown here is derived from an EMBL/GenBank/DDBJ whole genome shotgun (WGS) entry which is preliminary data.</text>
</comment>
<dbReference type="InterPro" id="IPR002347">
    <property type="entry name" value="SDR_fam"/>
</dbReference>
<keyword evidence="4" id="KW-1185">Reference proteome</keyword>
<proteinExistence type="inferred from homology"/>
<protein>
    <submittedName>
        <fullName evidence="3">Uncharacterized protein</fullName>
    </submittedName>
</protein>
<gene>
    <name evidence="3" type="ORF">SLS60_009440</name>
</gene>
<evidence type="ECO:0000256" key="1">
    <source>
        <dbReference type="ARBA" id="ARBA00006484"/>
    </source>
</evidence>
<accession>A0ABR3QUA9</accession>
<dbReference type="PRINTS" id="PR00081">
    <property type="entry name" value="GDHRDH"/>
</dbReference>
<dbReference type="Gene3D" id="3.40.50.720">
    <property type="entry name" value="NAD(P)-binding Rossmann-like Domain"/>
    <property type="match status" value="1"/>
</dbReference>
<dbReference type="InterPro" id="IPR036291">
    <property type="entry name" value="NAD(P)-bd_dom_sf"/>
</dbReference>
<keyword evidence="2" id="KW-0560">Oxidoreductase</keyword>
<evidence type="ECO:0000313" key="4">
    <source>
        <dbReference type="Proteomes" id="UP001521785"/>
    </source>
</evidence>
<dbReference type="SUPFAM" id="SSF51735">
    <property type="entry name" value="NAD(P)-binding Rossmann-fold domains"/>
    <property type="match status" value="1"/>
</dbReference>